<organism evidence="1 2">
    <name type="scientific">Glomus cerebriforme</name>
    <dbReference type="NCBI Taxonomy" id="658196"/>
    <lineage>
        <taxon>Eukaryota</taxon>
        <taxon>Fungi</taxon>
        <taxon>Fungi incertae sedis</taxon>
        <taxon>Mucoromycota</taxon>
        <taxon>Glomeromycotina</taxon>
        <taxon>Glomeromycetes</taxon>
        <taxon>Glomerales</taxon>
        <taxon>Glomeraceae</taxon>
        <taxon>Glomus</taxon>
    </lineage>
</organism>
<gene>
    <name evidence="1" type="ORF">C1645_825973</name>
</gene>
<evidence type="ECO:0000313" key="2">
    <source>
        <dbReference type="Proteomes" id="UP000265703"/>
    </source>
</evidence>
<keyword evidence="2" id="KW-1185">Reference proteome</keyword>
<name>A0A397SXG7_9GLOM</name>
<dbReference type="OrthoDB" id="2353168at2759"/>
<reference evidence="1 2" key="1">
    <citation type="submission" date="2018-06" db="EMBL/GenBank/DDBJ databases">
        <title>Comparative genomics reveals the genomic features of Rhizophagus irregularis, R. cerebriforme, R. diaphanum and Gigaspora rosea, and their symbiotic lifestyle signature.</title>
        <authorList>
            <person name="Morin E."/>
            <person name="San Clemente H."/>
            <person name="Chen E.C.H."/>
            <person name="De La Providencia I."/>
            <person name="Hainaut M."/>
            <person name="Kuo A."/>
            <person name="Kohler A."/>
            <person name="Murat C."/>
            <person name="Tang N."/>
            <person name="Roy S."/>
            <person name="Loubradou J."/>
            <person name="Henrissat B."/>
            <person name="Grigoriev I.V."/>
            <person name="Corradi N."/>
            <person name="Roux C."/>
            <person name="Martin F.M."/>
        </authorList>
    </citation>
    <scope>NUCLEOTIDE SEQUENCE [LARGE SCALE GENOMIC DNA]</scope>
    <source>
        <strain evidence="1 2">DAOM 227022</strain>
    </source>
</reference>
<accession>A0A397SXG7</accession>
<dbReference type="Gene3D" id="1.20.1170.10">
    <property type="match status" value="1"/>
</dbReference>
<protein>
    <submittedName>
        <fullName evidence="1">Uncharacterized protein</fullName>
    </submittedName>
</protein>
<proteinExistence type="predicted"/>
<evidence type="ECO:0000313" key="1">
    <source>
        <dbReference type="EMBL" id="RIA88685.1"/>
    </source>
</evidence>
<dbReference type="AlphaFoldDB" id="A0A397SXG7"/>
<dbReference type="Proteomes" id="UP000265703">
    <property type="component" value="Unassembled WGS sequence"/>
</dbReference>
<sequence length="346" mass="38499">MFDFFTKVKQMTGLDDKTGKNDTLSMQALGNAMSVAIQKFTKCSKLENDDNFISGKIQEIGELSERFRKYVNESINQSDKLSKYAEEVVIFSVACADSGFTKEELLDFLKLTLEDAKNNKADTEKLKANISGIMAELINIQNECVQYSNNIQNNARSMSSHVVNELEDREFKQRVYSTTYKIGAGAAILGTTASIIAAPLTGGASLAIPLVESIVEGGLIIAGTSSAIAIGSKYASYNCNNEIVALNSRLIRKRDELNTQINLLNGDLSSIIHESCDILNFWDEQITSLNELAVKLEHYNNQDKERPSRLVTLTIQKKWNNVNRECKEYNRTMRAALQISNMATSD</sequence>
<comment type="caution">
    <text evidence="1">The sequence shown here is derived from an EMBL/GenBank/DDBJ whole genome shotgun (WGS) entry which is preliminary data.</text>
</comment>
<dbReference type="EMBL" id="QKYT01000252">
    <property type="protein sequence ID" value="RIA88685.1"/>
    <property type="molecule type" value="Genomic_DNA"/>
</dbReference>